<reference evidence="4 5" key="1">
    <citation type="journal article" date="2016" name="Mol. Biol. Evol.">
        <title>Comparative Genomics of Early-Diverging Mushroom-Forming Fungi Provides Insights into the Origins of Lignocellulose Decay Capabilities.</title>
        <authorList>
            <person name="Nagy L.G."/>
            <person name="Riley R."/>
            <person name="Tritt A."/>
            <person name="Adam C."/>
            <person name="Daum C."/>
            <person name="Floudas D."/>
            <person name="Sun H."/>
            <person name="Yadav J.S."/>
            <person name="Pangilinan J."/>
            <person name="Larsson K.H."/>
            <person name="Matsuura K."/>
            <person name="Barry K."/>
            <person name="Labutti K."/>
            <person name="Kuo R."/>
            <person name="Ohm R.A."/>
            <person name="Bhattacharya S.S."/>
            <person name="Shirouzu T."/>
            <person name="Yoshinaga Y."/>
            <person name="Martin F.M."/>
            <person name="Grigoriev I.V."/>
            <person name="Hibbett D.S."/>
        </authorList>
    </citation>
    <scope>NUCLEOTIDE SEQUENCE [LARGE SCALE GENOMIC DNA]</scope>
    <source>
        <strain evidence="4 5">HHB9708</strain>
    </source>
</reference>
<keyword evidence="2" id="KW-1133">Transmembrane helix</keyword>
<dbReference type="Proteomes" id="UP000076722">
    <property type="component" value="Unassembled WGS sequence"/>
</dbReference>
<evidence type="ECO:0000256" key="2">
    <source>
        <dbReference type="SAM" id="Phobius"/>
    </source>
</evidence>
<feature type="transmembrane region" description="Helical" evidence="2">
    <location>
        <begin position="136"/>
        <end position="159"/>
    </location>
</feature>
<dbReference type="EMBL" id="KV419432">
    <property type="protein sequence ID" value="KZS88881.1"/>
    <property type="molecule type" value="Genomic_DNA"/>
</dbReference>
<keyword evidence="2" id="KW-0472">Membrane</keyword>
<evidence type="ECO:0000256" key="1">
    <source>
        <dbReference type="SAM" id="MobiDB-lite"/>
    </source>
</evidence>
<feature type="compositionally biased region" description="Basic residues" evidence="1">
    <location>
        <begin position="1"/>
        <end position="17"/>
    </location>
</feature>
<name>A0A164PMR3_9AGAM</name>
<evidence type="ECO:0000313" key="5">
    <source>
        <dbReference type="Proteomes" id="UP000076722"/>
    </source>
</evidence>
<accession>A0A164PMR3</accession>
<dbReference type="Pfam" id="PF20153">
    <property type="entry name" value="DUF6535"/>
    <property type="match status" value="1"/>
</dbReference>
<dbReference type="STRING" id="1314777.A0A164PMR3"/>
<feature type="transmembrane region" description="Helical" evidence="2">
    <location>
        <begin position="274"/>
        <end position="302"/>
    </location>
</feature>
<keyword evidence="5" id="KW-1185">Reference proteome</keyword>
<protein>
    <recommendedName>
        <fullName evidence="3">DUF6535 domain-containing protein</fullName>
    </recommendedName>
</protein>
<feature type="transmembrane region" description="Helical" evidence="2">
    <location>
        <begin position="179"/>
        <end position="200"/>
    </location>
</feature>
<proteinExistence type="predicted"/>
<evidence type="ECO:0000313" key="4">
    <source>
        <dbReference type="EMBL" id="KZS88881.1"/>
    </source>
</evidence>
<sequence length="1016" mass="115662">MSSRTRRSRSPRFKRRQSVATEQVNVEDRPPDPIPPSPSKFDQLLELIKRQNGLISEQSRVLNVQNEEIKAELRAQLHTMNKHTTMLQALETDATKDDKAYEGRKLGDAQTWNALDKEALAKIKVMVEEWREVMQISLVFIALFLTVVTAFISPVIQIFTTPFDSSSTKAPRPTVLTQLVALFYYLALITSISNSVLCVLGMQWGARLIATPLGKTNLERTLARERRMLSAEGKMRSLMGVLVWTLLLSIGFFVLGFLIQFWELAFSFAGSTPILVIGGVIATGLTLIILGIIMVTTIHAALNDNSPFESLLSNAMKPLLVWTHHRVWHQGHSHTTADDGENDEPDGTKDMEDVGGLIQWNKDDGTNILALKTYAKLVLNTNDVEVLERSVPSFEIGEWYAARDSLLPVFHAVRERLLATDTSFRVKETVHRQLVYFIDWEGWNALEEDGRRDLKANDFTRWCRAQCPKLINSLRGSRHDFFLPFAFFASLEEDNADLRDYTLDSHEECVAGILCTFNSDRELGDRKDIFECAVDTCDGLLFDGRTDDITAILSHVNPASLLCSLIRNPRTPWYWIRGLVTFITKGKEVEILDEMSNFFSNLPEMSVALDQGDPLLVCQFLEFIIDEYPSDFATPHSLDLAPVLDLVHLNSGFYRYSKTLICYLTRDGLNSLSDLRPALKLWEYCRDVHRNQETLDGVVAFYQNYNCCFIPLPPPSSEELDDLTHNICTLIARLDDPMVSVKVFKRPILELLDLDIEQRNTTLTRILEDVQRSDFVTLLIMKSRLPWTCVQDLVLSAAKNHEVEILTAMRDPDIFNLPSHTISVFLDFLGHLVLSLPSDFIVPPSLNLSRVMHAIVRREHKRQTWRKHTATIITYLDHGAFDNIDRDHLDDVARFCNLCIAGSQKMREWDDAERPSEHTQQRALFYLEELKVRAAQNPNLARRLRHAFPEGFDPPPPAVIDEPQLSEKAAWTSRFRNWRDAFKQAPRMSMLLDNVPDIELGTNGRPSLDGHGGETD</sequence>
<dbReference type="AlphaFoldDB" id="A0A164PMR3"/>
<dbReference type="OrthoDB" id="3235960at2759"/>
<evidence type="ECO:0000259" key="3">
    <source>
        <dbReference type="Pfam" id="PF20153"/>
    </source>
</evidence>
<organism evidence="4 5">
    <name type="scientific">Sistotremastrum niveocremeum HHB9708</name>
    <dbReference type="NCBI Taxonomy" id="1314777"/>
    <lineage>
        <taxon>Eukaryota</taxon>
        <taxon>Fungi</taxon>
        <taxon>Dikarya</taxon>
        <taxon>Basidiomycota</taxon>
        <taxon>Agaricomycotina</taxon>
        <taxon>Agaricomycetes</taxon>
        <taxon>Sistotremastrales</taxon>
        <taxon>Sistotremastraceae</taxon>
        <taxon>Sertulicium</taxon>
        <taxon>Sertulicium niveocremeum</taxon>
    </lineage>
</organism>
<feature type="transmembrane region" description="Helical" evidence="2">
    <location>
        <begin position="237"/>
        <end position="262"/>
    </location>
</feature>
<gene>
    <name evidence="4" type="ORF">SISNIDRAFT_489725</name>
</gene>
<dbReference type="InterPro" id="IPR045338">
    <property type="entry name" value="DUF6535"/>
</dbReference>
<feature type="domain" description="DUF6535" evidence="3">
    <location>
        <begin position="112"/>
        <end position="263"/>
    </location>
</feature>
<feature type="region of interest" description="Disordered" evidence="1">
    <location>
        <begin position="1"/>
        <end position="40"/>
    </location>
</feature>
<feature type="region of interest" description="Disordered" evidence="1">
    <location>
        <begin position="332"/>
        <end position="351"/>
    </location>
</feature>
<keyword evidence="2" id="KW-0812">Transmembrane</keyword>